<dbReference type="Proteomes" id="UP001530293">
    <property type="component" value="Unassembled WGS sequence"/>
</dbReference>
<protein>
    <recommendedName>
        <fullName evidence="6">DNA mismatch repair protein</fullName>
    </recommendedName>
</protein>
<feature type="compositionally biased region" description="Acidic residues" evidence="7">
    <location>
        <begin position="188"/>
        <end position="215"/>
    </location>
</feature>
<dbReference type="Pfam" id="PF01624">
    <property type="entry name" value="MutS_I"/>
    <property type="match status" value="1"/>
</dbReference>
<evidence type="ECO:0000313" key="9">
    <source>
        <dbReference type="EMBL" id="KAL3761943.1"/>
    </source>
</evidence>
<evidence type="ECO:0000259" key="8">
    <source>
        <dbReference type="PROSITE" id="PS00486"/>
    </source>
</evidence>
<dbReference type="Pfam" id="PF05192">
    <property type="entry name" value="MutS_III"/>
    <property type="match status" value="1"/>
</dbReference>
<evidence type="ECO:0000256" key="1">
    <source>
        <dbReference type="ARBA" id="ARBA00006271"/>
    </source>
</evidence>
<dbReference type="InterPro" id="IPR017261">
    <property type="entry name" value="DNA_mismatch_repair_MutS/MSH"/>
</dbReference>
<gene>
    <name evidence="9" type="ORF">ACHAWU_010120</name>
</gene>
<evidence type="ECO:0000256" key="6">
    <source>
        <dbReference type="PIRNR" id="PIRNR037677"/>
    </source>
</evidence>
<dbReference type="InterPro" id="IPR007696">
    <property type="entry name" value="DNA_mismatch_repair_MutS_core"/>
</dbReference>
<dbReference type="InterPro" id="IPR016151">
    <property type="entry name" value="DNA_mismatch_repair_MutS_N"/>
</dbReference>
<evidence type="ECO:0000256" key="7">
    <source>
        <dbReference type="SAM" id="MobiDB-lite"/>
    </source>
</evidence>
<dbReference type="Pfam" id="PF00488">
    <property type="entry name" value="MutS_V"/>
    <property type="match status" value="1"/>
</dbReference>
<feature type="compositionally biased region" description="Low complexity" evidence="7">
    <location>
        <begin position="33"/>
        <end position="53"/>
    </location>
</feature>
<proteinExistence type="inferred from homology"/>
<feature type="compositionally biased region" description="Basic and acidic residues" evidence="7">
    <location>
        <begin position="270"/>
        <end position="280"/>
    </location>
</feature>
<keyword evidence="6" id="KW-0234">DNA repair</keyword>
<feature type="compositionally biased region" description="Low complexity" evidence="7">
    <location>
        <begin position="150"/>
        <end position="160"/>
    </location>
</feature>
<dbReference type="GO" id="GO:0006281">
    <property type="term" value="P:DNA repair"/>
    <property type="evidence" value="ECO:0007669"/>
    <property type="project" value="UniProtKB-KW"/>
</dbReference>
<dbReference type="SUPFAM" id="SSF52540">
    <property type="entry name" value="P-loop containing nucleoside triphosphate hydrolases"/>
    <property type="match status" value="1"/>
</dbReference>
<comment type="caution">
    <text evidence="9">The sequence shown here is derived from an EMBL/GenBank/DDBJ whole genome shotgun (WGS) entry which is preliminary data.</text>
</comment>
<feature type="compositionally biased region" description="Low complexity" evidence="7">
    <location>
        <begin position="66"/>
        <end position="75"/>
    </location>
</feature>
<comment type="function">
    <text evidence="6">Component of the post-replicative DNA mismatch repair system (MMR).</text>
</comment>
<reference evidence="9 10" key="1">
    <citation type="submission" date="2024-10" db="EMBL/GenBank/DDBJ databases">
        <title>Updated reference genomes for cyclostephanoid diatoms.</title>
        <authorList>
            <person name="Roberts W.R."/>
            <person name="Alverson A.J."/>
        </authorList>
    </citation>
    <scope>NUCLEOTIDE SEQUENCE [LARGE SCALE GENOMIC DNA]</scope>
    <source>
        <strain evidence="9 10">AJA232-27</strain>
    </source>
</reference>
<evidence type="ECO:0000256" key="2">
    <source>
        <dbReference type="ARBA" id="ARBA00022741"/>
    </source>
</evidence>
<sequence>MATPKQKNLFSFFSKKTPTPAVAAAAATSTASAATVSSAGKSVTSASSSGSSTNKGDTTRSKEPTTVRTNRNNNANCSTQQLQLLSKITIGTKLAIYWPDDKEYYPCLVHAHRPRDGEQYRYTLHYEDGEIETVNLAKEKFRIIGGTKRSSSSHTTTSTTAAGQKDNAASGKGGKSKDAPKRRRILEESEDDEEMEFDDDELDEDEDDDEGDDSGSEYKQRQDEESEDESLNAISEKGSEDDWLESDEEDDEEKKTSKKRKAVKKVTITRVDKNGKDGDRFVSPTPMKSKEDGQKSKATVAQEMDFSSFLSQSPSMNAATSESKTVARPSTKIVSSNQPSNNNKVTPPPPIQSNGKSSSSSSQQQPVAFIPKPIPDVVNPAGTHIHNHLKFFTSNRKDIYGHPVGHPNYSPRTLSVDFNELGRLESNGKISPAQQQWWEIKSQYADTVLLFKVGKFYEMFHDDADVGVKVLGFVYMKGIAAHAGFPESAYGTMVSRLVEAGCKVARVEQTETPNDMQERKKAMGKGQKKPTVVSREVCSVVTKGTRTFCYLEDVSLLEKGEVSTGPLVVIKEILVDSSGVEDSEVGTRAVCEYGVTVVDAMTGVVTLGQFADDVLRSRMQTLLASFSPSEVLYEGGGTGASKTLINFLKSACSPNTVIDCIHPIERFPKSTAVNADVRRMLDRTNVDIKPWDANEAVRELHRKGYYPRSSRNVAASSDVTEGISRWPVILRRCIEGGATLALSSFGATLFYLQRSLVDAEILSMGNVKAYAPPNNGIEATNSADSNTGEDANETTSKPSDHLQEMYDEEAHRIEGLDLVQQDQHAPVVNFASSAVDDSYAQEANIDHMALDGTTLSNLEILHNIASGSCQGSLLSKIDATESPHGSRLLRAWLLRPLFRKVDIDRRADVVEELAGGSAAMAMSEARSLLKKTGDIERLLSRVHSMGGGGVQSNGQDGAAAHHPNERAVLYETEKHTKRKVGDFSKLLNGLRAAAEIPELFENVDIQSPLLAKIVRTTDGGGSFPAGMKEKLDWFFDNFDLNKAAKGEFEPSRGMDDEFDNACDAIENIKRELEAYKEEMCSSILQPRSAARNSWKYINTKEDSKDKYLIELPVTVNVPDDFFVKAKRGKGSTQVNKYRTPVVEQLVADLERAIEVKNAGKAAGMRLVFARFASMQSVWMAATHASAMLDALGSLAQIAVQPGFCRPMIVDCPPSSNPGIEIIQGRHPCVDITHSGGDFIPNDLTLGDRLESTEAGSEARVLLLSGPNMGGKSTLLRQTCLIAILAQVGSFVPAESCALTPVDRIFTRLGASDRILCGQSTFFVELAETAAAARGASRRSLVIMDELGRGTSTFDGTAIASATVKHLVERSKCLTLFATHYHSLLEDWKNEVSVKLGHMECIVEDDRGNDSDRKSNITFLYTLGDGPCPKSFGVNVARLAGLPDDVLQKAKAVSSQFEAEMNGDAGQHKIIPSTAAQLIKDISALISRNGENGEQLKQIWKSIQ</sequence>
<organism evidence="9 10">
    <name type="scientific">Discostella pseudostelligera</name>
    <dbReference type="NCBI Taxonomy" id="259834"/>
    <lineage>
        <taxon>Eukaryota</taxon>
        <taxon>Sar</taxon>
        <taxon>Stramenopiles</taxon>
        <taxon>Ochrophyta</taxon>
        <taxon>Bacillariophyta</taxon>
        <taxon>Coscinodiscophyceae</taxon>
        <taxon>Thalassiosirophycidae</taxon>
        <taxon>Stephanodiscales</taxon>
        <taxon>Stephanodiscaceae</taxon>
        <taxon>Discostella</taxon>
    </lineage>
</organism>
<dbReference type="EMBL" id="JALLBG020000144">
    <property type="protein sequence ID" value="KAL3761943.1"/>
    <property type="molecule type" value="Genomic_DNA"/>
</dbReference>
<dbReference type="SMART" id="SM00534">
    <property type="entry name" value="MUTSac"/>
    <property type="match status" value="1"/>
</dbReference>
<feature type="region of interest" description="Disordered" evidence="7">
    <location>
        <begin position="33"/>
        <end position="75"/>
    </location>
</feature>
<keyword evidence="2 6" id="KW-0547">Nucleotide-binding</keyword>
<keyword evidence="10" id="KW-1185">Reference proteome</keyword>
<dbReference type="PROSITE" id="PS00486">
    <property type="entry name" value="DNA_MISMATCH_REPAIR_2"/>
    <property type="match status" value="1"/>
</dbReference>
<dbReference type="Gene3D" id="3.40.50.300">
    <property type="entry name" value="P-loop containing nucleotide triphosphate hydrolases"/>
    <property type="match status" value="1"/>
</dbReference>
<dbReference type="InterPro" id="IPR036678">
    <property type="entry name" value="MutS_con_dom_sf"/>
</dbReference>
<keyword evidence="3 6" id="KW-0227">DNA damage</keyword>
<dbReference type="PANTHER" id="PTHR11361">
    <property type="entry name" value="DNA MISMATCH REPAIR PROTEIN MUTS FAMILY MEMBER"/>
    <property type="match status" value="1"/>
</dbReference>
<dbReference type="Gene3D" id="3.30.420.110">
    <property type="entry name" value="MutS, connector domain"/>
    <property type="match status" value="1"/>
</dbReference>
<evidence type="ECO:0000256" key="5">
    <source>
        <dbReference type="ARBA" id="ARBA00023125"/>
    </source>
</evidence>
<feature type="compositionally biased region" description="Polar residues" evidence="7">
    <location>
        <begin position="777"/>
        <end position="797"/>
    </location>
</feature>
<feature type="compositionally biased region" description="Polar residues" evidence="7">
    <location>
        <begin position="332"/>
        <end position="345"/>
    </location>
</feature>
<dbReference type="InterPro" id="IPR007695">
    <property type="entry name" value="DNA_mismatch_repair_MutS-lik_N"/>
</dbReference>
<dbReference type="InterPro" id="IPR036187">
    <property type="entry name" value="DNA_mismatch_repair_MutS_sf"/>
</dbReference>
<comment type="similarity">
    <text evidence="1 6">Belongs to the DNA mismatch repair MutS family.</text>
</comment>
<dbReference type="Gene3D" id="3.40.1170.10">
    <property type="entry name" value="DNA repair protein MutS, domain I"/>
    <property type="match status" value="1"/>
</dbReference>
<name>A0ABD3MDC9_9STRA</name>
<feature type="region of interest" description="Disordered" evidence="7">
    <location>
        <begin position="147"/>
        <end position="365"/>
    </location>
</feature>
<dbReference type="GO" id="GO:0030983">
    <property type="term" value="F:mismatched DNA binding"/>
    <property type="evidence" value="ECO:0007669"/>
    <property type="project" value="UniProtKB-UniRule"/>
</dbReference>
<feature type="region of interest" description="Disordered" evidence="7">
    <location>
        <begin position="775"/>
        <end position="799"/>
    </location>
</feature>
<feature type="compositionally biased region" description="Acidic residues" evidence="7">
    <location>
        <begin position="239"/>
        <end position="252"/>
    </location>
</feature>
<keyword evidence="5 6" id="KW-0238">DNA-binding</keyword>
<feature type="compositionally biased region" description="Polar residues" evidence="7">
    <location>
        <begin position="308"/>
        <end position="324"/>
    </location>
</feature>
<dbReference type="PANTHER" id="PTHR11361:SF148">
    <property type="entry name" value="DNA MISMATCH REPAIR PROTEIN MSH6"/>
    <property type="match status" value="1"/>
</dbReference>
<dbReference type="GO" id="GO:0005524">
    <property type="term" value="F:ATP binding"/>
    <property type="evidence" value="ECO:0007669"/>
    <property type="project" value="UniProtKB-UniRule"/>
</dbReference>
<dbReference type="SUPFAM" id="SSF55271">
    <property type="entry name" value="DNA repair protein MutS, domain I"/>
    <property type="match status" value="1"/>
</dbReference>
<evidence type="ECO:0000313" key="10">
    <source>
        <dbReference type="Proteomes" id="UP001530293"/>
    </source>
</evidence>
<evidence type="ECO:0000256" key="4">
    <source>
        <dbReference type="ARBA" id="ARBA00022840"/>
    </source>
</evidence>
<dbReference type="CDD" id="cd20404">
    <property type="entry name" value="Tudor_Agenet_AtEML-like"/>
    <property type="match status" value="1"/>
</dbReference>
<dbReference type="InterPro" id="IPR027417">
    <property type="entry name" value="P-loop_NTPase"/>
</dbReference>
<accession>A0ABD3MDC9</accession>
<keyword evidence="4 6" id="KW-0067">ATP-binding</keyword>
<evidence type="ECO:0000256" key="3">
    <source>
        <dbReference type="ARBA" id="ARBA00022763"/>
    </source>
</evidence>
<dbReference type="InterPro" id="IPR045076">
    <property type="entry name" value="MutS"/>
</dbReference>
<dbReference type="SMART" id="SM00533">
    <property type="entry name" value="MUTSd"/>
    <property type="match status" value="1"/>
</dbReference>
<dbReference type="Gene3D" id="1.10.1420.10">
    <property type="match status" value="2"/>
</dbReference>
<dbReference type="InterPro" id="IPR000432">
    <property type="entry name" value="DNA_mismatch_repair_MutS_C"/>
</dbReference>
<dbReference type="PIRSF" id="PIRSF037677">
    <property type="entry name" value="DNA_mis_repair_Msh6"/>
    <property type="match status" value="1"/>
</dbReference>
<dbReference type="SUPFAM" id="SSF48334">
    <property type="entry name" value="DNA repair protein MutS, domain III"/>
    <property type="match status" value="1"/>
</dbReference>
<feature type="domain" description="DNA mismatch repair proteins mutS family" evidence="8">
    <location>
        <begin position="1339"/>
        <end position="1355"/>
    </location>
</feature>